<dbReference type="Proteomes" id="UP000182278">
    <property type="component" value="Unassembled WGS sequence"/>
</dbReference>
<dbReference type="GO" id="GO:0016787">
    <property type="term" value="F:hydrolase activity"/>
    <property type="evidence" value="ECO:0007669"/>
    <property type="project" value="InterPro"/>
</dbReference>
<dbReference type="EMBL" id="MNUO01000045">
    <property type="protein sequence ID" value="OIN97532.1"/>
    <property type="molecule type" value="Genomic_DNA"/>
</dbReference>
<dbReference type="InterPro" id="IPR050742">
    <property type="entry name" value="Helicase_Restrict-Modif_Enz"/>
</dbReference>
<organism evidence="2 3">
    <name type="scientific">Candidatus Desantisbacteria bacterium CG1_02_38_46</name>
    <dbReference type="NCBI Taxonomy" id="1817893"/>
    <lineage>
        <taxon>Bacteria</taxon>
        <taxon>Candidatus Desantisiibacteriota</taxon>
    </lineage>
</organism>
<dbReference type="GO" id="GO:0005829">
    <property type="term" value="C:cytosol"/>
    <property type="evidence" value="ECO:0007669"/>
    <property type="project" value="TreeGrafter"/>
</dbReference>
<dbReference type="GO" id="GO:0003677">
    <property type="term" value="F:DNA binding"/>
    <property type="evidence" value="ECO:0007669"/>
    <property type="project" value="InterPro"/>
</dbReference>
<dbReference type="PANTHER" id="PTHR47396:SF1">
    <property type="entry name" value="ATP-DEPENDENT HELICASE IRC3-RELATED"/>
    <property type="match status" value="1"/>
</dbReference>
<dbReference type="GO" id="GO:0005524">
    <property type="term" value="F:ATP binding"/>
    <property type="evidence" value="ECO:0007669"/>
    <property type="project" value="InterPro"/>
</dbReference>
<dbReference type="AlphaFoldDB" id="A0A1J4SFW3"/>
<comment type="caution">
    <text evidence="2">The sequence shown here is derived from an EMBL/GenBank/DDBJ whole genome shotgun (WGS) entry which is preliminary data.</text>
</comment>
<dbReference type="InterPro" id="IPR027417">
    <property type="entry name" value="P-loop_NTPase"/>
</dbReference>
<feature type="domain" description="Helicase/UvrB N-terminal" evidence="1">
    <location>
        <begin position="94"/>
        <end position="163"/>
    </location>
</feature>
<sequence>MLKENLTEEQTRKKIIDGLLEKAGWHLNNRSEVSEEFEIEGAGAVHTAQEPEDFNPSGFSDYLLFDRAGNPLAVVEAKRTSRDPIEGKQQAYRGGFKKHLPNEARCWIKSGEIDTGCRLFVATIQTMMECFHKISPGFFDVIISDECHRSIYNKWKDVLSYFHSGR</sequence>
<dbReference type="PANTHER" id="PTHR47396">
    <property type="entry name" value="TYPE I RESTRICTION ENZYME ECOKI R PROTEIN"/>
    <property type="match status" value="1"/>
</dbReference>
<protein>
    <recommendedName>
        <fullName evidence="1">Helicase/UvrB N-terminal domain-containing protein</fullName>
    </recommendedName>
</protein>
<name>A0A1J4SFW3_9BACT</name>
<dbReference type="Gene3D" id="3.90.1570.30">
    <property type="match status" value="1"/>
</dbReference>
<gene>
    <name evidence="2" type="ORF">AUJ66_02875</name>
</gene>
<evidence type="ECO:0000259" key="1">
    <source>
        <dbReference type="Pfam" id="PF04851"/>
    </source>
</evidence>
<dbReference type="InterPro" id="IPR006935">
    <property type="entry name" value="Helicase/UvrB_N"/>
</dbReference>
<evidence type="ECO:0000313" key="3">
    <source>
        <dbReference type="Proteomes" id="UP000182278"/>
    </source>
</evidence>
<reference evidence="2 3" key="1">
    <citation type="journal article" date="2016" name="Environ. Microbiol.">
        <title>Genomic resolution of a cold subsurface aquifer community provides metabolic insights for novel microbes adapted to high CO concentrations.</title>
        <authorList>
            <person name="Probst A.J."/>
            <person name="Castelle C.J."/>
            <person name="Singh A."/>
            <person name="Brown C.T."/>
            <person name="Anantharaman K."/>
            <person name="Sharon I."/>
            <person name="Hug L.A."/>
            <person name="Burstein D."/>
            <person name="Emerson J.B."/>
            <person name="Thomas B.C."/>
            <person name="Banfield J.F."/>
        </authorList>
    </citation>
    <scope>NUCLEOTIDE SEQUENCE [LARGE SCALE GENOMIC DNA]</scope>
    <source>
        <strain evidence="2">CG1_02_38_46</strain>
    </source>
</reference>
<evidence type="ECO:0000313" key="2">
    <source>
        <dbReference type="EMBL" id="OIN97532.1"/>
    </source>
</evidence>
<accession>A0A1J4SFW3</accession>
<dbReference type="Pfam" id="PF04851">
    <property type="entry name" value="ResIII"/>
    <property type="match status" value="1"/>
</dbReference>
<dbReference type="STRING" id="1817893.AUJ66_02875"/>
<proteinExistence type="predicted"/>
<dbReference type="SUPFAM" id="SSF52540">
    <property type="entry name" value="P-loop containing nucleoside triphosphate hydrolases"/>
    <property type="match status" value="1"/>
</dbReference>